<feature type="domain" description="RNA polymerase sigma factor 70 region 4 type 2" evidence="4">
    <location>
        <begin position="23"/>
        <end position="75"/>
    </location>
</feature>
<dbReference type="Pfam" id="PF08281">
    <property type="entry name" value="Sigma70_r4_2"/>
    <property type="match status" value="1"/>
</dbReference>
<dbReference type="EMBL" id="CP035758">
    <property type="protein sequence ID" value="QBD81442.1"/>
    <property type="molecule type" value="Genomic_DNA"/>
</dbReference>
<sequence>MLLELEDAEEEQPEKLFEHAEQRRELEELVATLPEHYRVVVSMYYFDGLNYLEIAEILSRPVGTVKVYAHRGVQLLRKTLQCGIKQVG</sequence>
<dbReference type="AlphaFoldDB" id="A0A4P6K0W1"/>
<dbReference type="RefSeq" id="WP_129892503.1">
    <property type="nucleotide sequence ID" value="NZ_CP035758.1"/>
</dbReference>
<dbReference type="CDD" id="cd06171">
    <property type="entry name" value="Sigma70_r4"/>
    <property type="match status" value="1"/>
</dbReference>
<dbReference type="Proteomes" id="UP000290365">
    <property type="component" value="Chromosome"/>
</dbReference>
<dbReference type="InterPro" id="IPR036388">
    <property type="entry name" value="WH-like_DNA-bd_sf"/>
</dbReference>
<gene>
    <name evidence="5" type="ORF">EPA93_37910</name>
</gene>
<dbReference type="InterPro" id="IPR014284">
    <property type="entry name" value="RNA_pol_sigma-70_dom"/>
</dbReference>
<keyword evidence="2" id="KW-0731">Sigma factor</keyword>
<dbReference type="InterPro" id="IPR013249">
    <property type="entry name" value="RNA_pol_sigma70_r4_t2"/>
</dbReference>
<accession>A0A4P6K0W1</accession>
<dbReference type="GO" id="GO:0016987">
    <property type="term" value="F:sigma factor activity"/>
    <property type="evidence" value="ECO:0007669"/>
    <property type="project" value="UniProtKB-KW"/>
</dbReference>
<dbReference type="InterPro" id="IPR039425">
    <property type="entry name" value="RNA_pol_sigma-70-like"/>
</dbReference>
<evidence type="ECO:0000313" key="5">
    <source>
        <dbReference type="EMBL" id="QBD81442.1"/>
    </source>
</evidence>
<dbReference type="SUPFAM" id="SSF88659">
    <property type="entry name" value="Sigma3 and sigma4 domains of RNA polymerase sigma factors"/>
    <property type="match status" value="1"/>
</dbReference>
<name>A0A4P6K0W1_KTERU</name>
<organism evidence="5 6">
    <name type="scientific">Ktedonosporobacter rubrisoli</name>
    <dbReference type="NCBI Taxonomy" id="2509675"/>
    <lineage>
        <taxon>Bacteria</taxon>
        <taxon>Bacillati</taxon>
        <taxon>Chloroflexota</taxon>
        <taxon>Ktedonobacteria</taxon>
        <taxon>Ktedonobacterales</taxon>
        <taxon>Ktedonosporobacteraceae</taxon>
        <taxon>Ktedonosporobacter</taxon>
    </lineage>
</organism>
<dbReference type="PANTHER" id="PTHR43133">
    <property type="entry name" value="RNA POLYMERASE ECF-TYPE SIGMA FACTO"/>
    <property type="match status" value="1"/>
</dbReference>
<evidence type="ECO:0000256" key="2">
    <source>
        <dbReference type="ARBA" id="ARBA00023082"/>
    </source>
</evidence>
<reference evidence="5 6" key="1">
    <citation type="submission" date="2019-01" db="EMBL/GenBank/DDBJ databases">
        <title>Ktedonosporobacter rubrisoli SCAWS-G2.</title>
        <authorList>
            <person name="Huang Y."/>
            <person name="Yan B."/>
        </authorList>
    </citation>
    <scope>NUCLEOTIDE SEQUENCE [LARGE SCALE GENOMIC DNA]</scope>
    <source>
        <strain evidence="5 6">SCAWS-G2</strain>
    </source>
</reference>
<dbReference type="KEGG" id="kbs:EPA93_37910"/>
<evidence type="ECO:0000259" key="4">
    <source>
        <dbReference type="Pfam" id="PF08281"/>
    </source>
</evidence>
<protein>
    <submittedName>
        <fullName evidence="5">Sigma-70 family RNA polymerase sigma factor</fullName>
    </submittedName>
</protein>
<dbReference type="Gene3D" id="1.10.10.10">
    <property type="entry name" value="Winged helix-like DNA-binding domain superfamily/Winged helix DNA-binding domain"/>
    <property type="match status" value="1"/>
</dbReference>
<dbReference type="InterPro" id="IPR013324">
    <property type="entry name" value="RNA_pol_sigma_r3/r4-like"/>
</dbReference>
<dbReference type="NCBIfam" id="TIGR02937">
    <property type="entry name" value="sigma70-ECF"/>
    <property type="match status" value="1"/>
</dbReference>
<dbReference type="OrthoDB" id="9797134at2"/>
<dbReference type="GO" id="GO:0003677">
    <property type="term" value="F:DNA binding"/>
    <property type="evidence" value="ECO:0007669"/>
    <property type="project" value="InterPro"/>
</dbReference>
<keyword evidence="3" id="KW-0804">Transcription</keyword>
<evidence type="ECO:0000313" key="6">
    <source>
        <dbReference type="Proteomes" id="UP000290365"/>
    </source>
</evidence>
<keyword evidence="1" id="KW-0805">Transcription regulation</keyword>
<proteinExistence type="predicted"/>
<dbReference type="PANTHER" id="PTHR43133:SF51">
    <property type="entry name" value="RNA POLYMERASE SIGMA FACTOR"/>
    <property type="match status" value="1"/>
</dbReference>
<keyword evidence="6" id="KW-1185">Reference proteome</keyword>
<evidence type="ECO:0000256" key="1">
    <source>
        <dbReference type="ARBA" id="ARBA00023015"/>
    </source>
</evidence>
<evidence type="ECO:0000256" key="3">
    <source>
        <dbReference type="ARBA" id="ARBA00023163"/>
    </source>
</evidence>
<dbReference type="GO" id="GO:0006352">
    <property type="term" value="P:DNA-templated transcription initiation"/>
    <property type="evidence" value="ECO:0007669"/>
    <property type="project" value="InterPro"/>
</dbReference>